<protein>
    <recommendedName>
        <fullName evidence="3">CMP-N-acetylneuraminate-beta-galactosamide-alpha-2, 3-sialyltransferase</fullName>
    </recommendedName>
</protein>
<sequence>MPSLFICVTPLQMLIAEKIIDKTRPVNIEIIVLAYQKNDKYMHYIKRLEKKCTNFTVLAVTPKNKLVTVIAFAKLHTILNKNMSKTYSEVYLSSIDNKYVQLIVSKLNYARLYTFDDGTANIIKSSAYYQEEKKTLKTNILRWIFGINKGLQEIKSEICKHYTIYPSVSNIVSNTELIEMFTQCKKRKQDKKVVRVFIGQPFDELGIPLSLIEEFFFKYKMDYYYPHPREKIINNKFTYIHSHLIFEEYIIEGLQHQDIIYKIYGAVCTSILNLASSKNDIEICSIYTDELRTKYSDYYALAEKMNITLLKLT</sequence>
<dbReference type="Pfam" id="PF07922">
    <property type="entry name" value="Glyco_transf_52"/>
    <property type="match status" value="1"/>
</dbReference>
<dbReference type="RefSeq" id="WP_105211194.1">
    <property type="nucleotide sequence ID" value="NZ_CP030787.2"/>
</dbReference>
<dbReference type="AlphaFoldDB" id="A0A5A4U5H7"/>
<reference evidence="1" key="1">
    <citation type="submission" date="2019-07" db="EMBL/GenBank/DDBJ databases">
        <title>Overview of O-antigen diversity of Escherichia albertii, an emerging enteropathogen; genetic structure, serology, and development of O-genotyping method.</title>
        <authorList>
            <person name="Ooka T."/>
            <person name="Seto K."/>
            <person name="Ogura Y."/>
            <person name="Iguchi A."/>
            <person name="Imura N."/>
            <person name="Honda M."/>
            <person name="Etoh Y."/>
            <person name="Ikeda T."/>
            <person name="Sugitani W."/>
            <person name="Konno T."/>
            <person name="Kawano K."/>
            <person name="Kudo Y."/>
            <person name="Murakami K."/>
            <person name="Hayashi T."/>
            <person name="Nishi J."/>
        </authorList>
    </citation>
    <scope>NUCLEOTIDE SEQUENCE</scope>
    <source>
        <strain evidence="1">2013C-4143</strain>
        <strain evidence="2">MOD1-EC1724</strain>
    </source>
</reference>
<dbReference type="InterPro" id="IPR012477">
    <property type="entry name" value="Glyco_transf_52"/>
</dbReference>
<name>A0A5A4U5H7_ESCAL</name>
<evidence type="ECO:0000313" key="2">
    <source>
        <dbReference type="EMBL" id="BBM63047.1"/>
    </source>
</evidence>
<dbReference type="Gene3D" id="3.30.370.20">
    <property type="match status" value="1"/>
</dbReference>
<dbReference type="EMBL" id="LC494348">
    <property type="protein sequence ID" value="BBM63009.1"/>
    <property type="molecule type" value="Genomic_DNA"/>
</dbReference>
<dbReference type="EMBL" id="LC494350">
    <property type="protein sequence ID" value="BBM63047.1"/>
    <property type="molecule type" value="Genomic_DNA"/>
</dbReference>
<organism evidence="1">
    <name type="scientific">Escherichia albertii</name>
    <dbReference type="NCBI Taxonomy" id="208962"/>
    <lineage>
        <taxon>Bacteria</taxon>
        <taxon>Pseudomonadati</taxon>
        <taxon>Pseudomonadota</taxon>
        <taxon>Gammaproteobacteria</taxon>
        <taxon>Enterobacterales</taxon>
        <taxon>Enterobacteriaceae</taxon>
        <taxon>Escherichia</taxon>
    </lineage>
</organism>
<evidence type="ECO:0008006" key="3">
    <source>
        <dbReference type="Google" id="ProtNLM"/>
    </source>
</evidence>
<accession>A0A5A4U5H7</accession>
<evidence type="ECO:0000313" key="1">
    <source>
        <dbReference type="EMBL" id="BBM63009.1"/>
    </source>
</evidence>
<proteinExistence type="predicted"/>